<dbReference type="Pfam" id="PF13692">
    <property type="entry name" value="Glyco_trans_1_4"/>
    <property type="match status" value="1"/>
</dbReference>
<accession>A0A1I2DA50</accession>
<dbReference type="RefSeq" id="WP_093832696.1">
    <property type="nucleotide sequence ID" value="NZ_FOLQ01000019.1"/>
</dbReference>
<dbReference type="CDD" id="cd03801">
    <property type="entry name" value="GT4_PimA-like"/>
    <property type="match status" value="1"/>
</dbReference>
<dbReference type="PANTHER" id="PTHR12526:SF638">
    <property type="entry name" value="SPORE COAT PROTEIN SA"/>
    <property type="match status" value="1"/>
</dbReference>
<gene>
    <name evidence="1" type="ORF">SAMN05216167_11952</name>
</gene>
<dbReference type="OrthoDB" id="502646at2"/>
<name>A0A1I2DA50_9BACT</name>
<evidence type="ECO:0000313" key="1">
    <source>
        <dbReference type="EMBL" id="SFE77023.1"/>
    </source>
</evidence>
<dbReference type="Gene3D" id="3.40.50.2000">
    <property type="entry name" value="Glycogen Phosphorylase B"/>
    <property type="match status" value="2"/>
</dbReference>
<sequence length="410" mass="45850">MKKIAFIVQRYGEEVNGGAEYYCRILAERLTALYDVDVLTSCALEYVTWSNHFPAGASVVNGVNVLRFPTLHNRDEEGFALMIHKLTRKPPPGKSKLSIALEEVGRHISGKTTKYYGQLWAEYQGPYVPELITYLKQNHKKYDALVFVTYLYYPTIAGLKVAPRKSILIPTAHDEPPIHLPVFKRFFSLPKAMLYISAGEKRFVDQAFPDKTQYTDILGAGIEPAQVSTNLSAAAILGTDAPYVIYIGRIDTSKGCDVLFDYFIRYKEENPSPLKLVLVGQTFMTIPEHPDIVLAGFVEEAVKVTLLKGAKALVIASLYESLSMVTLESFSYGVPVIANGTCEVIRDHVQISRGGLLYTEYAGFEDALHKLLAQDTREMGENGKTYIAQNYTWDKVLAKFARAVDYVTGR</sequence>
<keyword evidence="1" id="KW-0808">Transferase</keyword>
<dbReference type="Proteomes" id="UP000198598">
    <property type="component" value="Unassembled WGS sequence"/>
</dbReference>
<dbReference type="PANTHER" id="PTHR12526">
    <property type="entry name" value="GLYCOSYLTRANSFERASE"/>
    <property type="match status" value="1"/>
</dbReference>
<dbReference type="SUPFAM" id="SSF53756">
    <property type="entry name" value="UDP-Glycosyltransferase/glycogen phosphorylase"/>
    <property type="match status" value="1"/>
</dbReference>
<dbReference type="AlphaFoldDB" id="A0A1I2DA50"/>
<keyword evidence="2" id="KW-1185">Reference proteome</keyword>
<dbReference type="EMBL" id="FOLQ01000019">
    <property type="protein sequence ID" value="SFE77023.1"/>
    <property type="molecule type" value="Genomic_DNA"/>
</dbReference>
<dbReference type="GO" id="GO:0016757">
    <property type="term" value="F:glycosyltransferase activity"/>
    <property type="evidence" value="ECO:0007669"/>
    <property type="project" value="TreeGrafter"/>
</dbReference>
<dbReference type="STRING" id="662367.SAMN05216167_11952"/>
<proteinExistence type="predicted"/>
<protein>
    <submittedName>
        <fullName evidence="1">Glycosyl transferases group 1</fullName>
    </submittedName>
</protein>
<reference evidence="1 2" key="1">
    <citation type="submission" date="2016-10" db="EMBL/GenBank/DDBJ databases">
        <authorList>
            <person name="de Groot N.N."/>
        </authorList>
    </citation>
    <scope>NUCLEOTIDE SEQUENCE [LARGE SCALE GENOMIC DNA]</scope>
    <source>
        <strain evidence="1 2">DSM 26130</strain>
    </source>
</reference>
<organism evidence="1 2">
    <name type="scientific">Spirosoma endophyticum</name>
    <dbReference type="NCBI Taxonomy" id="662367"/>
    <lineage>
        <taxon>Bacteria</taxon>
        <taxon>Pseudomonadati</taxon>
        <taxon>Bacteroidota</taxon>
        <taxon>Cytophagia</taxon>
        <taxon>Cytophagales</taxon>
        <taxon>Cytophagaceae</taxon>
        <taxon>Spirosoma</taxon>
    </lineage>
</organism>
<evidence type="ECO:0000313" key="2">
    <source>
        <dbReference type="Proteomes" id="UP000198598"/>
    </source>
</evidence>